<dbReference type="GO" id="GO:0006623">
    <property type="term" value="P:protein targeting to vacuole"/>
    <property type="evidence" value="ECO:0007669"/>
    <property type="project" value="TreeGrafter"/>
</dbReference>
<feature type="compositionally biased region" description="Polar residues" evidence="2">
    <location>
        <begin position="268"/>
        <end position="282"/>
    </location>
</feature>
<name>A0AAV9WTK7_9PEZI</name>
<keyword evidence="4" id="KW-1185">Reference proteome</keyword>
<dbReference type="AlphaFoldDB" id="A0AAV9WTK7"/>
<feature type="region of interest" description="Disordered" evidence="2">
    <location>
        <begin position="224"/>
        <end position="256"/>
    </location>
</feature>
<dbReference type="PANTHER" id="PTHR14534:SF3">
    <property type="entry name" value="GID COMPLEX SUBUNIT 4 HOMOLOG"/>
    <property type="match status" value="1"/>
</dbReference>
<dbReference type="EMBL" id="JAVHJO010000017">
    <property type="protein sequence ID" value="KAK6525445.1"/>
    <property type="molecule type" value="Genomic_DNA"/>
</dbReference>
<dbReference type="GO" id="GO:0034657">
    <property type="term" value="C:GID complex"/>
    <property type="evidence" value="ECO:0007669"/>
    <property type="project" value="TreeGrafter"/>
</dbReference>
<dbReference type="InterPro" id="IPR018618">
    <property type="entry name" value="GID4/10-like"/>
</dbReference>
<feature type="region of interest" description="Disordered" evidence="2">
    <location>
        <begin position="431"/>
        <end position="453"/>
    </location>
</feature>
<evidence type="ECO:0000313" key="4">
    <source>
        <dbReference type="Proteomes" id="UP001365542"/>
    </source>
</evidence>
<feature type="region of interest" description="Disordered" evidence="2">
    <location>
        <begin position="24"/>
        <end position="100"/>
    </location>
</feature>
<feature type="compositionally biased region" description="Low complexity" evidence="2">
    <location>
        <begin position="35"/>
        <end position="53"/>
    </location>
</feature>
<feature type="compositionally biased region" description="Low complexity" evidence="2">
    <location>
        <begin position="304"/>
        <end position="342"/>
    </location>
</feature>
<comment type="caution">
    <text evidence="3">The sequence shown here is derived from an EMBL/GenBank/DDBJ whole genome shotgun (WGS) entry which is preliminary data.</text>
</comment>
<feature type="region of interest" description="Disordered" evidence="2">
    <location>
        <begin position="297"/>
        <end position="342"/>
    </location>
</feature>
<dbReference type="GO" id="GO:0005773">
    <property type="term" value="C:vacuole"/>
    <property type="evidence" value="ECO:0007669"/>
    <property type="project" value="GOC"/>
</dbReference>
<sequence>MSGALALQELPPITAYLDLLEPSVAQTHHQADSDQSQSQSQQQPQQQPQQQQQRRGNMQPTSVANPSESRPVRSRRDGLQPSRSRAGRTPPPSSVINAIPPMNIVDLEEARAIESAVDLAQRALEEATSFARHSANRRSRERQRYQELSPPLTRRSTDERTGNANSGYGTRPPILRPGESQSLYGWAPLTSGQEAAQPNASSSTSYTTSSSAAFEALLRRDFLPRAPSPPRRRQTQASPANAAPGSTPPPSRPLRQFTLLGNPAVERTNAQPPTTSSHTSQLPPGRWQEWLDAMNGYDDDREATPAVVQPQQPSTAQQAAAAQQAASQQSQRVASNRNRAASNASLLREARSARKQPIEEAIKYLTRIQDTGFHWTIDEAESLISCIYGNKVPENCLDFITDTNTLYVAPTSWLAAGSVYTGAQYATHQKQPLSGAGFRSTTDPSSSRSNELTSNMISERKDAEEHWNVTVVIQEVDHVRNRISGSMRAYDVPDSQSATGTSSINTFWEGEIIDFHRNGLETRNSIMASNPRIDGNYWRKLDPFVGYSDSELAQKLTSRAFLEDLAENYVLMRWKEQCFVEPGAQDSGLTITGFYFVSLERRTGRIEGYYYDPHSAPYQRLELTPVPMRSFPAYTFR</sequence>
<feature type="compositionally biased region" description="Polar residues" evidence="2">
    <location>
        <begin position="54"/>
        <end position="68"/>
    </location>
</feature>
<dbReference type="GO" id="GO:0007039">
    <property type="term" value="P:protein catabolic process in the vacuole"/>
    <property type="evidence" value="ECO:0007669"/>
    <property type="project" value="TreeGrafter"/>
</dbReference>
<feature type="region of interest" description="Disordered" evidence="2">
    <location>
        <begin position="129"/>
        <end position="185"/>
    </location>
</feature>
<evidence type="ECO:0000313" key="3">
    <source>
        <dbReference type="EMBL" id="KAK6525445.1"/>
    </source>
</evidence>
<feature type="region of interest" description="Disordered" evidence="2">
    <location>
        <begin position="266"/>
        <end position="285"/>
    </location>
</feature>
<dbReference type="Proteomes" id="UP001365542">
    <property type="component" value="Unassembled WGS sequence"/>
</dbReference>
<proteinExistence type="inferred from homology"/>
<organism evidence="3 4">
    <name type="scientific">Orbilia ellipsospora</name>
    <dbReference type="NCBI Taxonomy" id="2528407"/>
    <lineage>
        <taxon>Eukaryota</taxon>
        <taxon>Fungi</taxon>
        <taxon>Dikarya</taxon>
        <taxon>Ascomycota</taxon>
        <taxon>Pezizomycotina</taxon>
        <taxon>Orbiliomycetes</taxon>
        <taxon>Orbiliales</taxon>
        <taxon>Orbiliaceae</taxon>
        <taxon>Orbilia</taxon>
    </lineage>
</organism>
<evidence type="ECO:0000256" key="1">
    <source>
        <dbReference type="ARBA" id="ARBA00061469"/>
    </source>
</evidence>
<reference evidence="3 4" key="1">
    <citation type="submission" date="2019-10" db="EMBL/GenBank/DDBJ databases">
        <authorList>
            <person name="Palmer J.M."/>
        </authorList>
    </citation>
    <scope>NUCLEOTIDE SEQUENCE [LARGE SCALE GENOMIC DNA]</scope>
    <source>
        <strain evidence="3 4">TWF694</strain>
    </source>
</reference>
<comment type="similarity">
    <text evidence="1">Belongs to the GID4/VID24 family.</text>
</comment>
<feature type="compositionally biased region" description="Polar residues" evidence="2">
    <location>
        <begin position="439"/>
        <end position="453"/>
    </location>
</feature>
<gene>
    <name evidence="3" type="ORF">TWF694_005581</name>
</gene>
<protein>
    <recommendedName>
        <fullName evidence="5">Vacuolar import and degradation protein-domain-containing protein</fullName>
    </recommendedName>
</protein>
<dbReference type="GO" id="GO:0043161">
    <property type="term" value="P:proteasome-mediated ubiquitin-dependent protein catabolic process"/>
    <property type="evidence" value="ECO:0007669"/>
    <property type="project" value="TreeGrafter"/>
</dbReference>
<dbReference type="Pfam" id="PF09783">
    <property type="entry name" value="Vac_ImportDeg"/>
    <property type="match status" value="1"/>
</dbReference>
<evidence type="ECO:0000256" key="2">
    <source>
        <dbReference type="SAM" id="MobiDB-lite"/>
    </source>
</evidence>
<evidence type="ECO:0008006" key="5">
    <source>
        <dbReference type="Google" id="ProtNLM"/>
    </source>
</evidence>
<dbReference type="GO" id="GO:0045721">
    <property type="term" value="P:negative regulation of gluconeogenesis"/>
    <property type="evidence" value="ECO:0007669"/>
    <property type="project" value="TreeGrafter"/>
</dbReference>
<accession>A0AAV9WTK7</accession>
<dbReference type="PANTHER" id="PTHR14534">
    <property type="entry name" value="VACUOLAR IMPORT AND DEGRADATION PROTEIN 24"/>
    <property type="match status" value="1"/>
</dbReference>